<dbReference type="InterPro" id="IPR036873">
    <property type="entry name" value="Rhodanese-like_dom_sf"/>
</dbReference>
<dbReference type="InterPro" id="IPR051126">
    <property type="entry name" value="Thiosulfate_sulfurtransferase"/>
</dbReference>
<sequence>MTKTFSPALRLAAPLLALGLACTALGTAHAAEPLLTPAGVQAAAGQDAVRIIDIRDPKAYGERHIPGALNAPYGKWRGPATNPGELPELPKLTELVQSLGLTPATHAIVVSTGADATDFGAAARVYWTLKLLGLKELSVLNGGMKAWNEQKLPQDNEAVKVARSSYQPQLDTSLIATREDVGQHVRLSNAALVDSRPDAFYQGKTRAPAAKLSGTLPGAQQLDFNQWFVPGTSTFVDTATAKQIAAKVKREQGQDMVAFCNTGHWAATDWFGLSEVAGLPGVKLYAGSMVDWTQQADAPPMANQPGRAESLAYDAKQWWEKKFK</sequence>
<dbReference type="RefSeq" id="WP_017404609.1">
    <property type="nucleotide sequence ID" value="NZ_AP025556.1"/>
</dbReference>
<dbReference type="Proteomes" id="UP000183417">
    <property type="component" value="Unassembled WGS sequence"/>
</dbReference>
<dbReference type="Pfam" id="PF00581">
    <property type="entry name" value="Rhodanese"/>
    <property type="match status" value="2"/>
</dbReference>
<dbReference type="PROSITE" id="PS50206">
    <property type="entry name" value="RHODANESE_3"/>
    <property type="match status" value="2"/>
</dbReference>
<accession>A0A1H3U2X9</accession>
<dbReference type="PANTHER" id="PTHR43855">
    <property type="entry name" value="THIOSULFATE SULFURTRANSFERASE"/>
    <property type="match status" value="1"/>
</dbReference>
<keyword evidence="2" id="KW-0732">Signal</keyword>
<reference evidence="4 5" key="1">
    <citation type="submission" date="2016-10" db="EMBL/GenBank/DDBJ databases">
        <authorList>
            <person name="de Groot N.N."/>
        </authorList>
    </citation>
    <scope>NUCLEOTIDE SEQUENCE [LARGE SCALE GENOMIC DNA]</scope>
    <source>
        <strain evidence="4 5">LMG 24775</strain>
    </source>
</reference>
<evidence type="ECO:0000259" key="3">
    <source>
        <dbReference type="PROSITE" id="PS50206"/>
    </source>
</evidence>
<dbReference type="GeneID" id="94693792"/>
<protein>
    <submittedName>
        <fullName evidence="4">Thiosulfate/3-mercaptopyruvate sulfurtransferase</fullName>
    </submittedName>
</protein>
<dbReference type="InterPro" id="IPR001763">
    <property type="entry name" value="Rhodanese-like_dom"/>
</dbReference>
<dbReference type="EMBL" id="FNPE01000036">
    <property type="protein sequence ID" value="SDZ56844.1"/>
    <property type="molecule type" value="Genomic_DNA"/>
</dbReference>
<keyword evidence="4" id="KW-0808">Transferase</keyword>
<feature type="chain" id="PRO_5010220019" evidence="2">
    <location>
        <begin position="31"/>
        <end position="324"/>
    </location>
</feature>
<dbReference type="PANTHER" id="PTHR43855:SF1">
    <property type="entry name" value="THIOSULFATE SULFURTRANSFERASE"/>
    <property type="match status" value="1"/>
</dbReference>
<feature type="domain" description="Rhodanese" evidence="3">
    <location>
        <begin position="186"/>
        <end position="300"/>
    </location>
</feature>
<dbReference type="Gene3D" id="3.40.250.10">
    <property type="entry name" value="Rhodanese-like domain"/>
    <property type="match status" value="2"/>
</dbReference>
<organism evidence="4 5">
    <name type="scientific">Delftia lacustris</name>
    <dbReference type="NCBI Taxonomy" id="558537"/>
    <lineage>
        <taxon>Bacteria</taxon>
        <taxon>Pseudomonadati</taxon>
        <taxon>Pseudomonadota</taxon>
        <taxon>Betaproteobacteria</taxon>
        <taxon>Burkholderiales</taxon>
        <taxon>Comamonadaceae</taxon>
        <taxon>Delftia</taxon>
    </lineage>
</organism>
<evidence type="ECO:0000256" key="2">
    <source>
        <dbReference type="SAM" id="SignalP"/>
    </source>
</evidence>
<keyword evidence="4" id="KW-0670">Pyruvate</keyword>
<proteinExistence type="predicted"/>
<dbReference type="SMART" id="SM00450">
    <property type="entry name" value="RHOD"/>
    <property type="match status" value="2"/>
</dbReference>
<evidence type="ECO:0000313" key="5">
    <source>
        <dbReference type="Proteomes" id="UP000183417"/>
    </source>
</evidence>
<feature type="domain" description="Rhodanese" evidence="3">
    <location>
        <begin position="45"/>
        <end position="156"/>
    </location>
</feature>
<dbReference type="CDD" id="cd01448">
    <property type="entry name" value="TST_Repeat_1"/>
    <property type="match status" value="1"/>
</dbReference>
<keyword evidence="1" id="KW-0677">Repeat</keyword>
<dbReference type="SUPFAM" id="SSF52821">
    <property type="entry name" value="Rhodanese/Cell cycle control phosphatase"/>
    <property type="match status" value="2"/>
</dbReference>
<dbReference type="PROSITE" id="PS51257">
    <property type="entry name" value="PROKAR_LIPOPROTEIN"/>
    <property type="match status" value="1"/>
</dbReference>
<dbReference type="AlphaFoldDB" id="A0A1H3U2X9"/>
<evidence type="ECO:0000313" key="4">
    <source>
        <dbReference type="EMBL" id="SDZ56844.1"/>
    </source>
</evidence>
<name>A0A1H3U2X9_9BURK</name>
<evidence type="ECO:0000256" key="1">
    <source>
        <dbReference type="ARBA" id="ARBA00022737"/>
    </source>
</evidence>
<feature type="signal peptide" evidence="2">
    <location>
        <begin position="1"/>
        <end position="30"/>
    </location>
</feature>
<gene>
    <name evidence="4" type="ORF">SAMN05421547_13635</name>
</gene>
<dbReference type="GO" id="GO:0016740">
    <property type="term" value="F:transferase activity"/>
    <property type="evidence" value="ECO:0007669"/>
    <property type="project" value="UniProtKB-KW"/>
</dbReference>